<feature type="transmembrane region" description="Helical" evidence="2">
    <location>
        <begin position="167"/>
        <end position="187"/>
    </location>
</feature>
<feature type="domain" description="DNA ligase ATP-dependent C-terminal" evidence="3">
    <location>
        <begin position="267"/>
        <end position="351"/>
    </location>
</feature>
<evidence type="ECO:0000259" key="3">
    <source>
        <dbReference type="Pfam" id="PF04679"/>
    </source>
</evidence>
<evidence type="ECO:0000313" key="5">
    <source>
        <dbReference type="Proteomes" id="UP000318384"/>
    </source>
</evidence>
<dbReference type="GO" id="GO:0003910">
    <property type="term" value="F:DNA ligase (ATP) activity"/>
    <property type="evidence" value="ECO:0007669"/>
    <property type="project" value="UniProtKB-EC"/>
</dbReference>
<protein>
    <recommendedName>
        <fullName evidence="1">DNA ligase (ATP)</fullName>
        <ecNumber evidence="1">6.5.1.1</ecNumber>
    </recommendedName>
</protein>
<dbReference type="GO" id="GO:0006281">
    <property type="term" value="P:DNA repair"/>
    <property type="evidence" value="ECO:0007669"/>
    <property type="project" value="InterPro"/>
</dbReference>
<reference evidence="4 5" key="1">
    <citation type="submission" date="2019-03" db="EMBL/GenBank/DDBJ databases">
        <title>Deep-cultivation of Planctomycetes and their phenomic and genomic characterization uncovers novel biology.</title>
        <authorList>
            <person name="Wiegand S."/>
            <person name="Jogler M."/>
            <person name="Boedeker C."/>
            <person name="Pinto D."/>
            <person name="Vollmers J."/>
            <person name="Rivas-Marin E."/>
            <person name="Kohn T."/>
            <person name="Peeters S.H."/>
            <person name="Heuer A."/>
            <person name="Rast P."/>
            <person name="Oberbeckmann S."/>
            <person name="Bunk B."/>
            <person name="Jeske O."/>
            <person name="Meyerdierks A."/>
            <person name="Storesund J.E."/>
            <person name="Kallscheuer N."/>
            <person name="Luecker S."/>
            <person name="Lage O.M."/>
            <person name="Pohl T."/>
            <person name="Merkel B.J."/>
            <person name="Hornburger P."/>
            <person name="Mueller R.-W."/>
            <person name="Bruemmer F."/>
            <person name="Labrenz M."/>
            <person name="Spormann A.M."/>
            <person name="Op den Camp H."/>
            <person name="Overmann J."/>
            <person name="Amann R."/>
            <person name="Jetten M.S.M."/>
            <person name="Mascher T."/>
            <person name="Medema M.H."/>
            <person name="Devos D.P."/>
            <person name="Kaster A.-K."/>
            <person name="Ovreas L."/>
            <person name="Rohde M."/>
            <person name="Galperin M.Y."/>
            <person name="Jogler C."/>
        </authorList>
    </citation>
    <scope>NUCLEOTIDE SEQUENCE [LARGE SCALE GENOMIC DNA]</scope>
    <source>
        <strain evidence="4 5">V202</strain>
    </source>
</reference>
<evidence type="ECO:0000313" key="4">
    <source>
        <dbReference type="EMBL" id="QDU12198.1"/>
    </source>
</evidence>
<keyword evidence="5" id="KW-1185">Reference proteome</keyword>
<name>A0A517X3W7_9PLAN</name>
<evidence type="ECO:0000256" key="2">
    <source>
        <dbReference type="SAM" id="Phobius"/>
    </source>
</evidence>
<dbReference type="RefSeq" id="WP_145180217.1">
    <property type="nucleotide sequence ID" value="NZ_CP037422.1"/>
</dbReference>
<evidence type="ECO:0000256" key="1">
    <source>
        <dbReference type="ARBA" id="ARBA00012727"/>
    </source>
</evidence>
<dbReference type="Proteomes" id="UP000318384">
    <property type="component" value="Chromosome"/>
</dbReference>
<dbReference type="InterPro" id="IPR012309">
    <property type="entry name" value="DNA_ligase_ATP-dep_C"/>
</dbReference>
<dbReference type="EC" id="6.5.1.1" evidence="1"/>
<keyword evidence="2" id="KW-0812">Transmembrane</keyword>
<dbReference type="OrthoDB" id="236372at2"/>
<dbReference type="InterPro" id="IPR012340">
    <property type="entry name" value="NA-bd_OB-fold"/>
</dbReference>
<sequence>MSGMNHNNNQILQEMNGSQVKPACPECGSYEPWGLSSWCPQCGFYPALGKCVGQPELQEQEETKPQPQTVWELIPEWGWVLAIGTIAAIGLSVGGRFFCKDSAELCLWTLTQASVGLIMFLFGHILAYLTAVSKSVEFGLMSIILTPLKIWRPTIHRFPYGAWKLDLAVWGLTLMIGAFAIVGGFEFNSLFQDWGVRKSADVNLVASIVDQAKEADRGANNLEGALNDFAGGSDEAKKAVIPDSQAEPALKLPEFDCLLIGYTTLSTGKIDSVLIASSYNKRLVYAGTISTKKVPKHVLEEWQTQLPALKQSAPFVKTKQRATWVKPKITFKVKSKGWTDTNHRLIKPQFSALLQEVNVN</sequence>
<keyword evidence="2" id="KW-1133">Transmembrane helix</keyword>
<organism evidence="4 5">
    <name type="scientific">Gimesia aquarii</name>
    <dbReference type="NCBI Taxonomy" id="2527964"/>
    <lineage>
        <taxon>Bacteria</taxon>
        <taxon>Pseudomonadati</taxon>
        <taxon>Planctomycetota</taxon>
        <taxon>Planctomycetia</taxon>
        <taxon>Planctomycetales</taxon>
        <taxon>Planctomycetaceae</taxon>
        <taxon>Gimesia</taxon>
    </lineage>
</organism>
<dbReference type="EMBL" id="CP037422">
    <property type="protein sequence ID" value="QDU12198.1"/>
    <property type="molecule type" value="Genomic_DNA"/>
</dbReference>
<feature type="transmembrane region" description="Helical" evidence="2">
    <location>
        <begin position="77"/>
        <end position="98"/>
    </location>
</feature>
<dbReference type="Pfam" id="PF04679">
    <property type="entry name" value="DNA_ligase_A_C"/>
    <property type="match status" value="1"/>
</dbReference>
<gene>
    <name evidence="4" type="ORF">V202x_56230</name>
</gene>
<keyword evidence="2" id="KW-0472">Membrane</keyword>
<dbReference type="GO" id="GO:0006310">
    <property type="term" value="P:DNA recombination"/>
    <property type="evidence" value="ECO:0007669"/>
    <property type="project" value="InterPro"/>
</dbReference>
<proteinExistence type="predicted"/>
<dbReference type="Gene3D" id="2.40.50.140">
    <property type="entry name" value="Nucleic acid-binding proteins"/>
    <property type="match status" value="1"/>
</dbReference>
<feature type="transmembrane region" description="Helical" evidence="2">
    <location>
        <begin position="105"/>
        <end position="131"/>
    </location>
</feature>
<dbReference type="AlphaFoldDB" id="A0A517X3W7"/>
<accession>A0A517X3W7</accession>